<dbReference type="PANTHER" id="PTHR46847">
    <property type="entry name" value="D-ALLOSE-BINDING PERIPLASMIC PROTEIN-RELATED"/>
    <property type="match status" value="1"/>
</dbReference>
<evidence type="ECO:0000313" key="5">
    <source>
        <dbReference type="EMBL" id="MYM23253.1"/>
    </source>
</evidence>
<keyword evidence="3" id="KW-0732">Signal</keyword>
<name>A0A6L8K6Y3_9BURK</name>
<dbReference type="GO" id="GO:0030313">
    <property type="term" value="C:cell envelope"/>
    <property type="evidence" value="ECO:0007669"/>
    <property type="project" value="UniProtKB-SubCell"/>
</dbReference>
<sequence length="356" mass="39506">MKLIFIIIHASFSLMAYGFLLAPLSGLAQPEEPWYPVSVVSDGVVRVYEPLTQVRRAWRICALLPHGRDKYWWGVSWGLRQEANRRGVRLGIYQAGGYEYLETQRKQFHECLAKRADVIVLAAISSDGLNADIEEASRLGVPVVDLVNGVSSKLVAARSLVSFVDMAKTMGNYLLAMSGKQRISVAWFPGPQDAAWVRDAEAGMRLAFRDAPISLIHAGFAPPDLTAQMGLVRAILKSPEKQPDYFFGNAVAIEAVSNFQRYFSEVKGHSIAFYATEPVINLIGEGRVVAAASDSPVLQARISIDLALRVLEKQSYARRVSPIIDIIDAKSVKSYDYRKIFPPDSQRILLQELPPK</sequence>
<evidence type="ECO:0000313" key="6">
    <source>
        <dbReference type="Proteomes" id="UP000479335"/>
    </source>
</evidence>
<gene>
    <name evidence="5" type="primary">torT</name>
    <name evidence="5" type="ORF">GTP46_11410</name>
</gene>
<dbReference type="RefSeq" id="WP_161006745.1">
    <property type="nucleotide sequence ID" value="NZ_WWCN01000006.1"/>
</dbReference>
<dbReference type="PANTHER" id="PTHR46847:SF1">
    <property type="entry name" value="D-ALLOSE-BINDING PERIPLASMIC PROTEIN-RELATED"/>
    <property type="match status" value="1"/>
</dbReference>
<keyword evidence="6" id="KW-1185">Reference proteome</keyword>
<comment type="similarity">
    <text evidence="2">Belongs to the bacterial solute-binding protein 2 family.</text>
</comment>
<dbReference type="Gene3D" id="3.40.50.2300">
    <property type="match status" value="2"/>
</dbReference>
<dbReference type="InterPro" id="IPR028082">
    <property type="entry name" value="Peripla_BP_I"/>
</dbReference>
<protein>
    <submittedName>
        <fullName evidence="5">TMAO reductase system periplasmic protein TorT</fullName>
    </submittedName>
</protein>
<dbReference type="InterPro" id="IPR025997">
    <property type="entry name" value="SBP_2_dom"/>
</dbReference>
<dbReference type="Proteomes" id="UP000479335">
    <property type="component" value="Unassembled WGS sequence"/>
</dbReference>
<dbReference type="AlphaFoldDB" id="A0A6L8K6Y3"/>
<proteinExistence type="inferred from homology"/>
<evidence type="ECO:0000256" key="2">
    <source>
        <dbReference type="ARBA" id="ARBA00007639"/>
    </source>
</evidence>
<evidence type="ECO:0000256" key="3">
    <source>
        <dbReference type="ARBA" id="ARBA00022729"/>
    </source>
</evidence>
<reference evidence="5 6" key="1">
    <citation type="submission" date="2019-12" db="EMBL/GenBank/DDBJ databases">
        <title>Novel species isolated from a subtropical stream in China.</title>
        <authorList>
            <person name="Lu H."/>
        </authorList>
    </citation>
    <scope>NUCLEOTIDE SEQUENCE [LARGE SCALE GENOMIC DNA]</scope>
    <source>
        <strain evidence="5 6">FT135W</strain>
    </source>
</reference>
<accession>A0A6L8K6Y3</accession>
<comment type="caution">
    <text evidence="5">The sequence shown here is derived from an EMBL/GenBank/DDBJ whole genome shotgun (WGS) entry which is preliminary data.</text>
</comment>
<dbReference type="NCBIfam" id="NF008185">
    <property type="entry name" value="PRK10936.1"/>
    <property type="match status" value="1"/>
</dbReference>
<dbReference type="SUPFAM" id="SSF53822">
    <property type="entry name" value="Periplasmic binding protein-like I"/>
    <property type="match status" value="1"/>
</dbReference>
<evidence type="ECO:0000256" key="1">
    <source>
        <dbReference type="ARBA" id="ARBA00004196"/>
    </source>
</evidence>
<comment type="subcellular location">
    <subcellularLocation>
        <location evidence="1">Cell envelope</location>
    </subcellularLocation>
</comment>
<organism evidence="5 6">
    <name type="scientific">Duganella flavida</name>
    <dbReference type="NCBI Taxonomy" id="2692175"/>
    <lineage>
        <taxon>Bacteria</taxon>
        <taxon>Pseudomonadati</taxon>
        <taxon>Pseudomonadota</taxon>
        <taxon>Betaproteobacteria</taxon>
        <taxon>Burkholderiales</taxon>
        <taxon>Oxalobacteraceae</taxon>
        <taxon>Telluria group</taxon>
        <taxon>Duganella</taxon>
    </lineage>
</organism>
<dbReference type="GO" id="GO:0030246">
    <property type="term" value="F:carbohydrate binding"/>
    <property type="evidence" value="ECO:0007669"/>
    <property type="project" value="UniProtKB-ARBA"/>
</dbReference>
<dbReference type="Pfam" id="PF13407">
    <property type="entry name" value="Peripla_BP_4"/>
    <property type="match status" value="1"/>
</dbReference>
<evidence type="ECO:0000259" key="4">
    <source>
        <dbReference type="Pfam" id="PF13407"/>
    </source>
</evidence>
<dbReference type="CDD" id="cd06306">
    <property type="entry name" value="PBP1_TorT-like"/>
    <property type="match status" value="1"/>
</dbReference>
<dbReference type="EMBL" id="WWCN01000006">
    <property type="protein sequence ID" value="MYM23253.1"/>
    <property type="molecule type" value="Genomic_DNA"/>
</dbReference>
<feature type="domain" description="Periplasmic binding protein" evidence="4">
    <location>
        <begin position="63"/>
        <end position="314"/>
    </location>
</feature>